<name>A0A1Y2HCH2_9FUNG</name>
<dbReference type="EMBL" id="MCFL01000075">
    <property type="protein sequence ID" value="ORZ30762.1"/>
    <property type="molecule type" value="Genomic_DNA"/>
</dbReference>
<comment type="caution">
    <text evidence="2">The sequence shown here is derived from an EMBL/GenBank/DDBJ whole genome shotgun (WGS) entry which is preliminary data.</text>
</comment>
<evidence type="ECO:0000313" key="2">
    <source>
        <dbReference type="EMBL" id="ORZ30762.1"/>
    </source>
</evidence>
<dbReference type="AlphaFoldDB" id="A0A1Y2HCH2"/>
<dbReference type="Proteomes" id="UP000193411">
    <property type="component" value="Unassembled WGS sequence"/>
</dbReference>
<keyword evidence="1" id="KW-0472">Membrane</keyword>
<accession>A0A1Y2HCH2</accession>
<gene>
    <name evidence="2" type="ORF">BCR44DRAFT_1443981</name>
</gene>
<sequence>MSISFSFFSHFHAVVHLITFIMPSSPLLLASSSDQPHFDSSYTWSCLFLLPASILVSTNSILFH</sequence>
<protein>
    <submittedName>
        <fullName evidence="2">Uncharacterized protein</fullName>
    </submittedName>
</protein>
<evidence type="ECO:0000313" key="3">
    <source>
        <dbReference type="Proteomes" id="UP000193411"/>
    </source>
</evidence>
<reference evidence="2 3" key="1">
    <citation type="submission" date="2016-07" db="EMBL/GenBank/DDBJ databases">
        <title>Pervasive Adenine N6-methylation of Active Genes in Fungi.</title>
        <authorList>
            <consortium name="DOE Joint Genome Institute"/>
            <person name="Mondo S.J."/>
            <person name="Dannebaum R.O."/>
            <person name="Kuo R.C."/>
            <person name="Labutti K."/>
            <person name="Haridas S."/>
            <person name="Kuo A."/>
            <person name="Salamov A."/>
            <person name="Ahrendt S.R."/>
            <person name="Lipzen A."/>
            <person name="Sullivan W."/>
            <person name="Andreopoulos W.B."/>
            <person name="Clum A."/>
            <person name="Lindquist E."/>
            <person name="Daum C."/>
            <person name="Ramamoorthy G.K."/>
            <person name="Gryganskyi A."/>
            <person name="Culley D."/>
            <person name="Magnuson J.K."/>
            <person name="James T.Y."/>
            <person name="O'Malley M.A."/>
            <person name="Stajich J.E."/>
            <person name="Spatafora J.W."/>
            <person name="Visel A."/>
            <person name="Grigoriev I.V."/>
        </authorList>
    </citation>
    <scope>NUCLEOTIDE SEQUENCE [LARGE SCALE GENOMIC DNA]</scope>
    <source>
        <strain evidence="2 3">PL171</strain>
    </source>
</reference>
<keyword evidence="3" id="KW-1185">Reference proteome</keyword>
<keyword evidence="1" id="KW-0812">Transmembrane</keyword>
<feature type="transmembrane region" description="Helical" evidence="1">
    <location>
        <begin position="42"/>
        <end position="63"/>
    </location>
</feature>
<feature type="transmembrane region" description="Helical" evidence="1">
    <location>
        <begin position="7"/>
        <end position="30"/>
    </location>
</feature>
<organism evidence="2 3">
    <name type="scientific">Catenaria anguillulae PL171</name>
    <dbReference type="NCBI Taxonomy" id="765915"/>
    <lineage>
        <taxon>Eukaryota</taxon>
        <taxon>Fungi</taxon>
        <taxon>Fungi incertae sedis</taxon>
        <taxon>Blastocladiomycota</taxon>
        <taxon>Blastocladiomycetes</taxon>
        <taxon>Blastocladiales</taxon>
        <taxon>Catenariaceae</taxon>
        <taxon>Catenaria</taxon>
    </lineage>
</organism>
<evidence type="ECO:0000256" key="1">
    <source>
        <dbReference type="SAM" id="Phobius"/>
    </source>
</evidence>
<keyword evidence="1" id="KW-1133">Transmembrane helix</keyword>
<proteinExistence type="predicted"/>